<evidence type="ECO:0000313" key="4">
    <source>
        <dbReference type="Proteomes" id="UP000051952"/>
    </source>
</evidence>
<keyword evidence="4" id="KW-1185">Reference proteome</keyword>
<dbReference type="Proteomes" id="UP000051952">
    <property type="component" value="Unassembled WGS sequence"/>
</dbReference>
<feature type="coiled-coil region" evidence="1">
    <location>
        <begin position="485"/>
        <end position="544"/>
    </location>
</feature>
<evidence type="ECO:0000313" key="3">
    <source>
        <dbReference type="EMBL" id="CUG90318.1"/>
    </source>
</evidence>
<feature type="region of interest" description="Disordered" evidence="2">
    <location>
        <begin position="56"/>
        <end position="90"/>
    </location>
</feature>
<feature type="coiled-coil region" evidence="1">
    <location>
        <begin position="293"/>
        <end position="447"/>
    </location>
</feature>
<reference evidence="4" key="1">
    <citation type="submission" date="2015-09" db="EMBL/GenBank/DDBJ databases">
        <authorList>
            <consortium name="Pathogen Informatics"/>
        </authorList>
    </citation>
    <scope>NUCLEOTIDE SEQUENCE [LARGE SCALE GENOMIC DNA]</scope>
    <source>
        <strain evidence="4">Lake Konstanz</strain>
    </source>
</reference>
<dbReference type="EMBL" id="CYKH01001813">
    <property type="protein sequence ID" value="CUG90318.1"/>
    <property type="molecule type" value="Genomic_DNA"/>
</dbReference>
<gene>
    <name evidence="3" type="ORF">BSAL_26110</name>
</gene>
<proteinExistence type="predicted"/>
<sequence length="547" mass="61333">MSSTVVSEAEGILAKYSAMKPLLSRPSQSTMPRFPSMAYRSGLIDLHDDDDAAADREPRVTPLRVPTQSSRTAAASSAHTEAATPQSISATPSFRIINRSSSIAQLHPTRSPGHFPIVDNDVPIVSPSRGANVISPRRSVRIAGPVGSSALVQTPSSHNLQGHQTPVRTAQDTYGGGGGGGGGGFQPADQSTALDEIRGAYSSHVEFFGEVAKEERQETLKLQRDNTRLREELVQSEMIKDEIHVESENKVMMTREECTRQLLSLRKSLLLSEQTSGSLRTENEALYQRATDADILREELDMQRVKYEDLQQKMTILAQQNSALQRVLKQKEQDCSGDLDIYVKQLDVVQKQNAAMKKEMEIMTINTKNQQALEKEIERLHRKNEEVQLSVQALDKEAAAQQQRHDLALQEKDDDCAREILNYRRQIVTLEKQAESLQTQLEAHLRRQRPSALQDQIAALAKKVETLSAVLVEQERGKEEITAVAQELQHHLEMEKRAAREAQDLYRRAMEELKAERSSHRQARRELEELTANLSRAVADAHQQIPR</sequence>
<dbReference type="VEuPathDB" id="TriTrypDB:BSAL_26110"/>
<protein>
    <submittedName>
        <fullName evidence="3">Uncharacterized protein</fullName>
    </submittedName>
</protein>
<evidence type="ECO:0000256" key="1">
    <source>
        <dbReference type="SAM" id="Coils"/>
    </source>
</evidence>
<dbReference type="AlphaFoldDB" id="A0A0S4JFU4"/>
<accession>A0A0S4JFU4</accession>
<name>A0A0S4JFU4_BODSA</name>
<organism evidence="3 4">
    <name type="scientific">Bodo saltans</name>
    <name type="common">Flagellated protozoan</name>
    <dbReference type="NCBI Taxonomy" id="75058"/>
    <lineage>
        <taxon>Eukaryota</taxon>
        <taxon>Discoba</taxon>
        <taxon>Euglenozoa</taxon>
        <taxon>Kinetoplastea</taxon>
        <taxon>Metakinetoplastina</taxon>
        <taxon>Eubodonida</taxon>
        <taxon>Bodonidae</taxon>
        <taxon>Bodo</taxon>
    </lineage>
</organism>
<feature type="compositionally biased region" description="Low complexity" evidence="2">
    <location>
        <begin position="67"/>
        <end position="84"/>
    </location>
</feature>
<evidence type="ECO:0000256" key="2">
    <source>
        <dbReference type="SAM" id="MobiDB-lite"/>
    </source>
</evidence>
<keyword evidence="1" id="KW-0175">Coiled coil</keyword>